<gene>
    <name evidence="1" type="ORF">PoB_000467100</name>
</gene>
<dbReference type="Proteomes" id="UP000735302">
    <property type="component" value="Unassembled WGS sequence"/>
</dbReference>
<dbReference type="EMBL" id="BLXT01000557">
    <property type="protein sequence ID" value="GFN78165.1"/>
    <property type="molecule type" value="Genomic_DNA"/>
</dbReference>
<organism evidence="1 2">
    <name type="scientific">Plakobranchus ocellatus</name>
    <dbReference type="NCBI Taxonomy" id="259542"/>
    <lineage>
        <taxon>Eukaryota</taxon>
        <taxon>Metazoa</taxon>
        <taxon>Spiralia</taxon>
        <taxon>Lophotrochozoa</taxon>
        <taxon>Mollusca</taxon>
        <taxon>Gastropoda</taxon>
        <taxon>Heterobranchia</taxon>
        <taxon>Euthyneura</taxon>
        <taxon>Panpulmonata</taxon>
        <taxon>Sacoglossa</taxon>
        <taxon>Placobranchoidea</taxon>
        <taxon>Plakobranchidae</taxon>
        <taxon>Plakobranchus</taxon>
    </lineage>
</organism>
<accession>A0AAV3Y4P1</accession>
<protein>
    <submittedName>
        <fullName evidence="1">Uncharacterized protein</fullName>
    </submittedName>
</protein>
<dbReference type="AlphaFoldDB" id="A0AAV3Y4P1"/>
<sequence>MIRRKGERIMNLLVPLRSRPGTCKGLRDMKQMKAPPVEEQTGSGILAEHNENLETYLCKTYSDPEREKTLEDIEGLVWPLASGVEFNNKPPTLIVGQICDQIVGFVVKAPKLAQMKLRTYQTNLDIMPSWIYPLKPKNVENPRWPPSEMKNLQIVITL</sequence>
<evidence type="ECO:0000313" key="1">
    <source>
        <dbReference type="EMBL" id="GFN78165.1"/>
    </source>
</evidence>
<name>A0AAV3Y4P1_9GAST</name>
<reference evidence="1 2" key="1">
    <citation type="journal article" date="2021" name="Elife">
        <title>Chloroplast acquisition without the gene transfer in kleptoplastic sea slugs, Plakobranchus ocellatus.</title>
        <authorList>
            <person name="Maeda T."/>
            <person name="Takahashi S."/>
            <person name="Yoshida T."/>
            <person name="Shimamura S."/>
            <person name="Takaki Y."/>
            <person name="Nagai Y."/>
            <person name="Toyoda A."/>
            <person name="Suzuki Y."/>
            <person name="Arimoto A."/>
            <person name="Ishii H."/>
            <person name="Satoh N."/>
            <person name="Nishiyama T."/>
            <person name="Hasebe M."/>
            <person name="Maruyama T."/>
            <person name="Minagawa J."/>
            <person name="Obokata J."/>
            <person name="Shigenobu S."/>
        </authorList>
    </citation>
    <scope>NUCLEOTIDE SEQUENCE [LARGE SCALE GENOMIC DNA]</scope>
</reference>
<proteinExistence type="predicted"/>
<evidence type="ECO:0000313" key="2">
    <source>
        <dbReference type="Proteomes" id="UP000735302"/>
    </source>
</evidence>
<keyword evidence="2" id="KW-1185">Reference proteome</keyword>
<comment type="caution">
    <text evidence="1">The sequence shown here is derived from an EMBL/GenBank/DDBJ whole genome shotgun (WGS) entry which is preliminary data.</text>
</comment>